<name>A0A0A9AWX9_ARUDO</name>
<feature type="compositionally biased region" description="Basic residues" evidence="1">
    <location>
        <begin position="14"/>
        <end position="28"/>
    </location>
</feature>
<evidence type="ECO:0000313" key="2">
    <source>
        <dbReference type="EMBL" id="JAD53435.1"/>
    </source>
</evidence>
<evidence type="ECO:0000256" key="1">
    <source>
        <dbReference type="SAM" id="MobiDB-lite"/>
    </source>
</evidence>
<protein>
    <submittedName>
        <fullName evidence="2">Uncharacterized protein</fullName>
    </submittedName>
</protein>
<dbReference type="AlphaFoldDB" id="A0A0A9AWX9"/>
<proteinExistence type="predicted"/>
<organism evidence="2">
    <name type="scientific">Arundo donax</name>
    <name type="common">Giant reed</name>
    <name type="synonym">Donax arundinaceus</name>
    <dbReference type="NCBI Taxonomy" id="35708"/>
    <lineage>
        <taxon>Eukaryota</taxon>
        <taxon>Viridiplantae</taxon>
        <taxon>Streptophyta</taxon>
        <taxon>Embryophyta</taxon>
        <taxon>Tracheophyta</taxon>
        <taxon>Spermatophyta</taxon>
        <taxon>Magnoliopsida</taxon>
        <taxon>Liliopsida</taxon>
        <taxon>Poales</taxon>
        <taxon>Poaceae</taxon>
        <taxon>PACMAD clade</taxon>
        <taxon>Arundinoideae</taxon>
        <taxon>Arundineae</taxon>
        <taxon>Arundo</taxon>
    </lineage>
</organism>
<sequence length="36" mass="4140">MATVENCRDAEHTSRRKPAARTTRKKRSLVLLVTRS</sequence>
<feature type="compositionally biased region" description="Basic and acidic residues" evidence="1">
    <location>
        <begin position="1"/>
        <end position="13"/>
    </location>
</feature>
<accession>A0A0A9AWX9</accession>
<reference evidence="2" key="1">
    <citation type="submission" date="2014-09" db="EMBL/GenBank/DDBJ databases">
        <authorList>
            <person name="Magalhaes I.L.F."/>
            <person name="Oliveira U."/>
            <person name="Santos F.R."/>
            <person name="Vidigal T.H.D.A."/>
            <person name="Brescovit A.D."/>
            <person name="Santos A.J."/>
        </authorList>
    </citation>
    <scope>NUCLEOTIDE SEQUENCE</scope>
    <source>
        <tissue evidence="2">Shoot tissue taken approximately 20 cm above the soil surface</tissue>
    </source>
</reference>
<feature type="region of interest" description="Disordered" evidence="1">
    <location>
        <begin position="1"/>
        <end position="36"/>
    </location>
</feature>
<dbReference type="EMBL" id="GBRH01244460">
    <property type="protein sequence ID" value="JAD53435.1"/>
    <property type="molecule type" value="Transcribed_RNA"/>
</dbReference>
<reference evidence="2" key="2">
    <citation type="journal article" date="2015" name="Data Brief">
        <title>Shoot transcriptome of the giant reed, Arundo donax.</title>
        <authorList>
            <person name="Barrero R.A."/>
            <person name="Guerrero F.D."/>
            <person name="Moolhuijzen P."/>
            <person name="Goolsby J.A."/>
            <person name="Tidwell J."/>
            <person name="Bellgard S.E."/>
            <person name="Bellgard M.I."/>
        </authorList>
    </citation>
    <scope>NUCLEOTIDE SEQUENCE</scope>
    <source>
        <tissue evidence="2">Shoot tissue taken approximately 20 cm above the soil surface</tissue>
    </source>
</reference>